<evidence type="ECO:0000259" key="1">
    <source>
        <dbReference type="Pfam" id="PF07833"/>
    </source>
</evidence>
<feature type="domain" description="Copper amine oxidase-like N-terminal" evidence="1">
    <location>
        <begin position="116"/>
        <end position="223"/>
    </location>
</feature>
<sequence>MYSKLRKGICTCQEELVVEGYFYNVSNTPVSGVTGLSFDVYDVNRELVAHAEVVDEPTDEVKLADMKLNPGECKYWSFIIQSPNKGLDLTESTVEHEFKYDSFDKVKLEDGIKTYYNNKKINFSKTKPKVENGRTLVPIRAITEAMGAKVDWDGKTSTATITRDDVSIKLKIGDKEAYVNGEKVQLDVPAKIENGSTLVPLRFIGETFGAQIFWGQDAKIIIIAE</sequence>
<organism evidence="2 3">
    <name type="scientific">Sporanaerobacter acetigenes DSM 13106</name>
    <dbReference type="NCBI Taxonomy" id="1123281"/>
    <lineage>
        <taxon>Bacteria</taxon>
        <taxon>Bacillati</taxon>
        <taxon>Bacillota</taxon>
        <taxon>Tissierellia</taxon>
        <taxon>Tissierellales</taxon>
        <taxon>Sporanaerobacteraceae</taxon>
        <taxon>Sporanaerobacter</taxon>
    </lineage>
</organism>
<evidence type="ECO:0000313" key="3">
    <source>
        <dbReference type="Proteomes" id="UP000184389"/>
    </source>
</evidence>
<dbReference type="Pfam" id="PF07833">
    <property type="entry name" value="Cu_amine_oxidN1"/>
    <property type="match status" value="1"/>
</dbReference>
<dbReference type="Proteomes" id="UP000184389">
    <property type="component" value="Unassembled WGS sequence"/>
</dbReference>
<dbReference type="RefSeq" id="WP_072743508.1">
    <property type="nucleotide sequence ID" value="NZ_FQXR01000004.1"/>
</dbReference>
<protein>
    <submittedName>
        <fullName evidence="2">Copper amine oxidase N-terminal domain-containing protein</fullName>
    </submittedName>
</protein>
<dbReference type="AlphaFoldDB" id="A0A1M5VG26"/>
<dbReference type="InterPro" id="IPR036582">
    <property type="entry name" value="Mao_N_sf"/>
</dbReference>
<dbReference type="OrthoDB" id="2379109at2"/>
<evidence type="ECO:0000313" key="2">
    <source>
        <dbReference type="EMBL" id="SHH74054.1"/>
    </source>
</evidence>
<keyword evidence="3" id="KW-1185">Reference proteome</keyword>
<dbReference type="Gene3D" id="3.30.457.10">
    <property type="entry name" value="Copper amine oxidase-like, N-terminal domain"/>
    <property type="match status" value="1"/>
</dbReference>
<dbReference type="STRING" id="1123281.SAMN02745180_00883"/>
<reference evidence="2 3" key="1">
    <citation type="submission" date="2016-11" db="EMBL/GenBank/DDBJ databases">
        <authorList>
            <person name="Jaros S."/>
            <person name="Januszkiewicz K."/>
            <person name="Wedrychowicz H."/>
        </authorList>
    </citation>
    <scope>NUCLEOTIDE SEQUENCE [LARGE SCALE GENOMIC DNA]</scope>
    <source>
        <strain evidence="2 3">DSM 13106</strain>
    </source>
</reference>
<proteinExistence type="predicted"/>
<dbReference type="EMBL" id="FQXR01000004">
    <property type="protein sequence ID" value="SHH74054.1"/>
    <property type="molecule type" value="Genomic_DNA"/>
</dbReference>
<gene>
    <name evidence="2" type="ORF">SAMN02745180_00883</name>
</gene>
<dbReference type="SUPFAM" id="SSF55383">
    <property type="entry name" value="Copper amine oxidase, domain N"/>
    <property type="match status" value="1"/>
</dbReference>
<dbReference type="InterPro" id="IPR012854">
    <property type="entry name" value="Cu_amine_oxidase-like_N"/>
</dbReference>
<accession>A0A1M5VG26</accession>
<name>A0A1M5VG26_9FIRM</name>